<dbReference type="KEGG" id="otd:J1M35_00815"/>
<keyword evidence="2" id="KW-1185">Reference proteome</keyword>
<dbReference type="RefSeq" id="WP_208009252.1">
    <property type="nucleotide sequence ID" value="NZ_CP071796.1"/>
</dbReference>
<evidence type="ECO:0008006" key="3">
    <source>
        <dbReference type="Google" id="ProtNLM"/>
    </source>
</evidence>
<organism evidence="1 2">
    <name type="scientific">Ottowia testudinis</name>
    <dbReference type="NCBI Taxonomy" id="2816950"/>
    <lineage>
        <taxon>Bacteria</taxon>
        <taxon>Pseudomonadati</taxon>
        <taxon>Pseudomonadota</taxon>
        <taxon>Betaproteobacteria</taxon>
        <taxon>Burkholderiales</taxon>
        <taxon>Comamonadaceae</taxon>
        <taxon>Ottowia</taxon>
    </lineage>
</organism>
<proteinExistence type="predicted"/>
<dbReference type="AlphaFoldDB" id="A0A975CH63"/>
<dbReference type="Proteomes" id="UP000663903">
    <property type="component" value="Chromosome"/>
</dbReference>
<name>A0A975CH63_9BURK</name>
<sequence>MSYLLTLYRDAELTLATTEPVVAPEQLVPLQDALALAERLSDLLARQQSALAAAEADARATGEAAGFAAGQARAQDAAAAALADALSRIAAEQAAQRDELRQALVALASGMVRRMAAELAPADVLAALAERAFDHVVPPQPVRLKLPPALLDPVRAELARRDLPLPVQCAADAQLHGLQCTIESQAGVLLAGLDDVLARTAQSLELSQRARAAPEAVR</sequence>
<dbReference type="EMBL" id="CP071796">
    <property type="protein sequence ID" value="QTD45504.1"/>
    <property type="molecule type" value="Genomic_DNA"/>
</dbReference>
<gene>
    <name evidence="1" type="ORF">J1M35_00815</name>
</gene>
<accession>A0A975CH63</accession>
<evidence type="ECO:0000313" key="2">
    <source>
        <dbReference type="Proteomes" id="UP000663903"/>
    </source>
</evidence>
<protein>
    <recommendedName>
        <fullName evidence="3">Flagellar assembly protein FliH</fullName>
    </recommendedName>
</protein>
<reference evidence="1" key="1">
    <citation type="submission" date="2021-03" db="EMBL/GenBank/DDBJ databases">
        <title>Ottowia sp. 27C isolated from the cloaca of a Giant Asian pond turtle (Heosemys grandis).</title>
        <authorList>
            <person name="Spergser J."/>
            <person name="Busse H.-J."/>
        </authorList>
    </citation>
    <scope>NUCLEOTIDE SEQUENCE</scope>
    <source>
        <strain evidence="1">27C</strain>
    </source>
</reference>
<evidence type="ECO:0000313" key="1">
    <source>
        <dbReference type="EMBL" id="QTD45504.1"/>
    </source>
</evidence>